<dbReference type="Pfam" id="PF17651">
    <property type="entry name" value="Raco_middle"/>
    <property type="match status" value="1"/>
</dbReference>
<dbReference type="EMBL" id="CP003985">
    <property type="protein sequence ID" value="AGF78641.1"/>
    <property type="molecule type" value="Genomic_DNA"/>
</dbReference>
<dbReference type="PANTHER" id="PTHR42895">
    <property type="entry name" value="IRON-SULFUR CLUSTER-BINDING PROTEIN-RELATED"/>
    <property type="match status" value="1"/>
</dbReference>
<evidence type="ECO:0000313" key="4">
    <source>
        <dbReference type="Proteomes" id="UP000011721"/>
    </source>
</evidence>
<gene>
    <name evidence="3" type="ordered locus">UWK_02097</name>
</gene>
<dbReference type="HOGENOM" id="CLU_019091_1_0_7"/>
<evidence type="ECO:0000259" key="2">
    <source>
        <dbReference type="Pfam" id="PF17651"/>
    </source>
</evidence>
<protein>
    <submittedName>
        <fullName evidence="3">Putative metal-binding protein</fullName>
    </submittedName>
</protein>
<dbReference type="InterPro" id="IPR027980">
    <property type="entry name" value="RACo_C"/>
</dbReference>
<dbReference type="Proteomes" id="UP000011721">
    <property type="component" value="Chromosome"/>
</dbReference>
<dbReference type="Pfam" id="PF14574">
    <property type="entry name" value="RACo_C_ter"/>
    <property type="match status" value="1"/>
</dbReference>
<dbReference type="InterPro" id="IPR052911">
    <property type="entry name" value="Corrinoid_activation_enz"/>
</dbReference>
<dbReference type="eggNOG" id="COG3894">
    <property type="taxonomic scope" value="Bacteria"/>
</dbReference>
<dbReference type="Gene3D" id="3.10.20.880">
    <property type="match status" value="1"/>
</dbReference>
<dbReference type="OrthoDB" id="9810588at2"/>
<proteinExistence type="predicted"/>
<dbReference type="KEGG" id="dsf:UWK_02097"/>
<accession>M1PQG4</accession>
<keyword evidence="4" id="KW-1185">Reference proteome</keyword>
<dbReference type="Gene3D" id="3.30.420.480">
    <property type="entry name" value="Domain of unknown function (DUF4445)"/>
    <property type="match status" value="1"/>
</dbReference>
<reference evidence="4" key="1">
    <citation type="journal article" date="2013" name="Stand. Genomic Sci.">
        <title>Complete genome sequence of Desulfocapsa sulfexigens, a marine deltaproteobacterium specialized in disproportionating inorganic sulfur compounds.</title>
        <authorList>
            <person name="Finster K.W."/>
            <person name="Kjeldsen K.U."/>
            <person name="Kube M."/>
            <person name="Reinhardt R."/>
            <person name="Mussmann M."/>
            <person name="Amann R."/>
            <person name="Schreiber L."/>
        </authorList>
    </citation>
    <scope>NUCLEOTIDE SEQUENCE [LARGE SCALE GENOMIC DNA]</scope>
    <source>
        <strain evidence="4">DSM 10523 / SB164P1</strain>
    </source>
</reference>
<dbReference type="RefSeq" id="WP_015404331.1">
    <property type="nucleotide sequence ID" value="NC_020304.1"/>
</dbReference>
<dbReference type="STRING" id="1167006.UWK_02097"/>
<dbReference type="InterPro" id="IPR041414">
    <property type="entry name" value="Raco-like_middle"/>
</dbReference>
<feature type="domain" description="RACo-like middle region" evidence="2">
    <location>
        <begin position="88"/>
        <end position="260"/>
    </location>
</feature>
<organism evidence="3 4">
    <name type="scientific">Desulfocapsa sulfexigens (strain DSM 10523 / SB164P1)</name>
    <dbReference type="NCBI Taxonomy" id="1167006"/>
    <lineage>
        <taxon>Bacteria</taxon>
        <taxon>Pseudomonadati</taxon>
        <taxon>Thermodesulfobacteriota</taxon>
        <taxon>Desulfobulbia</taxon>
        <taxon>Desulfobulbales</taxon>
        <taxon>Desulfocapsaceae</taxon>
        <taxon>Desulfocapsa</taxon>
    </lineage>
</organism>
<dbReference type="PANTHER" id="PTHR42895:SF1">
    <property type="entry name" value="IRON-SULFUR CLUSTER PROTEIN"/>
    <property type="match status" value="1"/>
</dbReference>
<sequence>MKPIVCSVQVDAPAPGLHDNTADLDRLQQVLTQALDDGRSIGIPYPCMTAVARNFRAAKFAGWALLNNLEQGWELVDFFEESPPVIAAMALDLGTTHLEATLLNLHNGEILSQGNLENAQIAYGADILSRIHHATTKRRQQKPLAADFKDPGLDELQGVIITAINDLTILLAGQAEVSPKEIRALSVSGNTTMAHLFLGLDPYHICREPYIPLFNRAQSIRGEQLQLVISPMAPVWIMPSVGSYFGGDLISGILASGMAHSEETRMLIDVGTNAEVVLGNSEWLIACAGAAGPALEGGVAKMGMRAGPGAIEFVSIDPDTYELEYRTIGDVAPKGICGSGLIDLVAALYLTRMIDIRGKFRDPDTEQDPLRAAFMREHLVRRDDGLCFVLTGISATGLEAEVVLAQIDLDAMIRSKAAMYAILTTLMNQVGLEFSDLKEIVVAGAFGRHINPQNAMTLGMLPDLPISVYRAIGNSSLHGAEQVLLDDDARQECEKIVSSITYLELNVNQEFMIRFSGARFIPHTDPSLFPSIPQFSSMEE</sequence>
<dbReference type="AlphaFoldDB" id="M1PQG4"/>
<dbReference type="InterPro" id="IPR042259">
    <property type="entry name" value="Raco-like_middle_sf"/>
</dbReference>
<name>M1PQG4_DESSD</name>
<evidence type="ECO:0000313" key="3">
    <source>
        <dbReference type="EMBL" id="AGF78641.1"/>
    </source>
</evidence>
<evidence type="ECO:0000259" key="1">
    <source>
        <dbReference type="Pfam" id="PF14574"/>
    </source>
</evidence>
<feature type="domain" description="RACo C-terminal" evidence="1">
    <location>
        <begin position="263"/>
        <end position="532"/>
    </location>
</feature>